<evidence type="ECO:0008006" key="3">
    <source>
        <dbReference type="Google" id="ProtNLM"/>
    </source>
</evidence>
<dbReference type="EMBL" id="CP053069">
    <property type="protein sequence ID" value="QJR11365.1"/>
    <property type="molecule type" value="Genomic_DNA"/>
</dbReference>
<proteinExistence type="predicted"/>
<dbReference type="Pfam" id="PF14026">
    <property type="entry name" value="SCO4226-like"/>
    <property type="match status" value="1"/>
</dbReference>
<dbReference type="KEGG" id="uru:DSM104443_02440"/>
<name>A0A6M4GWJ1_9PROT</name>
<dbReference type="InterPro" id="IPR042557">
    <property type="entry name" value="SCO4226"/>
</dbReference>
<dbReference type="AlphaFoldDB" id="A0A6M4GWJ1"/>
<dbReference type="RefSeq" id="WP_171092657.1">
    <property type="nucleotide sequence ID" value="NZ_CP053069.1"/>
</dbReference>
<accession>A0A6M4GWJ1</accession>
<dbReference type="Gene3D" id="3.30.70.3090">
    <property type="entry name" value="ORF SCO4226, nickel-binding ferredoxin-like monomer"/>
    <property type="match status" value="1"/>
</dbReference>
<sequence length="90" mass="10106">MPRYLVERTFPEGLAIPINDVGARICASVVANNLAGGVTWIHSYVTPDRKKTYCIYDGPSPEAIRSVAEKNGLPVDRVEEVRVFDPYFHR</sequence>
<reference evidence="1 2" key="1">
    <citation type="submission" date="2020-04" db="EMBL/GenBank/DDBJ databases">
        <title>Usitatibacter rugosus gen. nov., sp. nov. and Usitatibacter palustris sp. nov., novel members of Usitatibacteraceae fam. nov. within the order Nitrosomonadales isolated from soil.</title>
        <authorList>
            <person name="Huber K.J."/>
            <person name="Neumann-Schaal M."/>
            <person name="Geppert A."/>
            <person name="Luckner M."/>
            <person name="Wanner G."/>
            <person name="Overmann J."/>
        </authorList>
    </citation>
    <scope>NUCLEOTIDE SEQUENCE [LARGE SCALE GENOMIC DNA]</scope>
    <source>
        <strain evidence="1 2">0125_3</strain>
    </source>
</reference>
<dbReference type="Proteomes" id="UP000501534">
    <property type="component" value="Chromosome"/>
</dbReference>
<dbReference type="InterPro" id="IPR025336">
    <property type="entry name" value="SCO4226-like"/>
</dbReference>
<organism evidence="1 2">
    <name type="scientific">Usitatibacter rugosus</name>
    <dbReference type="NCBI Taxonomy" id="2732067"/>
    <lineage>
        <taxon>Bacteria</taxon>
        <taxon>Pseudomonadati</taxon>
        <taxon>Pseudomonadota</taxon>
        <taxon>Betaproteobacteria</taxon>
        <taxon>Nitrosomonadales</taxon>
        <taxon>Usitatibacteraceae</taxon>
        <taxon>Usitatibacter</taxon>
    </lineage>
</organism>
<evidence type="ECO:0000313" key="1">
    <source>
        <dbReference type="EMBL" id="QJR11365.1"/>
    </source>
</evidence>
<protein>
    <recommendedName>
        <fullName evidence="3">DUF4242 domain-containing protein</fullName>
    </recommendedName>
</protein>
<keyword evidence="2" id="KW-1185">Reference proteome</keyword>
<gene>
    <name evidence="1" type="ORF">DSM104443_02440</name>
</gene>
<evidence type="ECO:0000313" key="2">
    <source>
        <dbReference type="Proteomes" id="UP000501534"/>
    </source>
</evidence>